<dbReference type="Proteomes" id="UP000058114">
    <property type="component" value="Chromosome"/>
</dbReference>
<dbReference type="KEGG" id="asr:WL1483_1312"/>
<evidence type="ECO:0000259" key="1">
    <source>
        <dbReference type="Pfam" id="PF07238"/>
    </source>
</evidence>
<gene>
    <name evidence="2" type="ORF">WL1483_1312</name>
</gene>
<dbReference type="PATRIC" id="fig|652.5.peg.2718"/>
<reference evidence="2 3" key="2">
    <citation type="journal article" date="2016" name="Genome Announc.">
        <title>Complete Genome Sequence of the Highly Virulent Aeromonas schubertii Strain WL1483, Isolated from Diseased Snakehead Fish (Channa argus) in China.</title>
        <authorList>
            <person name="Liu L."/>
            <person name="Li N."/>
            <person name="Zhang D."/>
            <person name="Fu X."/>
            <person name="Shi C."/>
            <person name="Lin Q."/>
            <person name="Hao G."/>
        </authorList>
    </citation>
    <scope>NUCLEOTIDE SEQUENCE [LARGE SCALE GENOMIC DNA]</scope>
    <source>
        <strain evidence="2 3">WL1483</strain>
    </source>
</reference>
<dbReference type="Gene3D" id="2.30.110.10">
    <property type="entry name" value="Electron Transport, Fmn-binding Protein, Chain A"/>
    <property type="match status" value="1"/>
</dbReference>
<dbReference type="GO" id="GO:0035438">
    <property type="term" value="F:cyclic-di-GMP binding"/>
    <property type="evidence" value="ECO:0007669"/>
    <property type="project" value="InterPro"/>
</dbReference>
<reference evidence="3" key="1">
    <citation type="submission" date="2015-10" db="EMBL/GenBank/DDBJ databases">
        <title>Complete Genome Sequence of Aeromonas schubertii strain WL1483.</title>
        <authorList>
            <person name="Liu L."/>
        </authorList>
    </citation>
    <scope>NUCLEOTIDE SEQUENCE [LARGE SCALE GENOMIC DNA]</scope>
    <source>
        <strain evidence="3">WL1483</strain>
    </source>
</reference>
<dbReference type="InterPro" id="IPR012349">
    <property type="entry name" value="Split_barrel_FMN-bd"/>
</dbReference>
<proteinExistence type="predicted"/>
<protein>
    <recommendedName>
        <fullName evidence="1">PilZ domain-containing protein</fullName>
    </recommendedName>
</protein>
<sequence length="250" mass="27903">MTEQSHASAIKQKLLAHREKGTRITGSDALSYLQPSSEAGVEVISPTGINRALPAVLIGADRRGFLYFTLYTVSANEAALCCRAGYRVAISLVCERGMGAMLHLEGIIEQFSSTPLVFTVRTPETLIINKIRKETRYPVHCEGIAVLGQRQVEVSLLDLSQEGCSFATNHLAPPFSSGWQLELRFRLSPNDAIQFRLTGTLCNLRTVGGQHRYGMRFDAHGRQQSARFFEHLEFNGHHMVMRQHQPEAHQ</sequence>
<evidence type="ECO:0000313" key="3">
    <source>
        <dbReference type="Proteomes" id="UP000058114"/>
    </source>
</evidence>
<dbReference type="InterPro" id="IPR009875">
    <property type="entry name" value="PilZ_domain"/>
</dbReference>
<dbReference type="Gene3D" id="2.40.10.220">
    <property type="entry name" value="predicted glycosyltransferase like domains"/>
    <property type="match status" value="1"/>
</dbReference>
<dbReference type="AlphaFoldDB" id="A0A0S2SG88"/>
<accession>A0A0S2SG88</accession>
<dbReference type="EMBL" id="CP013067">
    <property type="protein sequence ID" value="ALP40731.1"/>
    <property type="molecule type" value="Genomic_DNA"/>
</dbReference>
<organism evidence="2 3">
    <name type="scientific">Aeromonas schubertii</name>
    <dbReference type="NCBI Taxonomy" id="652"/>
    <lineage>
        <taxon>Bacteria</taxon>
        <taxon>Pseudomonadati</taxon>
        <taxon>Pseudomonadota</taxon>
        <taxon>Gammaproteobacteria</taxon>
        <taxon>Aeromonadales</taxon>
        <taxon>Aeromonadaceae</taxon>
        <taxon>Aeromonas</taxon>
    </lineage>
</organism>
<evidence type="ECO:0000313" key="2">
    <source>
        <dbReference type="EMBL" id="ALP40731.1"/>
    </source>
</evidence>
<dbReference type="RefSeq" id="WP_060586747.1">
    <property type="nucleotide sequence ID" value="NZ_CP013067.1"/>
</dbReference>
<dbReference type="SUPFAM" id="SSF141371">
    <property type="entry name" value="PilZ domain-like"/>
    <property type="match status" value="2"/>
</dbReference>
<dbReference type="Pfam" id="PF07238">
    <property type="entry name" value="PilZ"/>
    <property type="match status" value="1"/>
</dbReference>
<feature type="domain" description="PilZ" evidence="1">
    <location>
        <begin position="131"/>
        <end position="225"/>
    </location>
</feature>
<name>A0A0S2SG88_9GAMM</name>